<reference evidence="2 3" key="1">
    <citation type="submission" date="2016-06" db="EMBL/GenBank/DDBJ databases">
        <authorList>
            <person name="Kjaerup R.B."/>
            <person name="Dalgaard T.S."/>
            <person name="Juul-Madsen H.R."/>
        </authorList>
    </citation>
    <scope>NUCLEOTIDE SEQUENCE [LARGE SCALE GENOMIC DNA]</scope>
    <source>
        <strain evidence="2">3</strain>
    </source>
</reference>
<dbReference type="AlphaFoldDB" id="A0A1A8XGS2"/>
<dbReference type="InterPro" id="IPR000073">
    <property type="entry name" value="AB_hydrolase_1"/>
</dbReference>
<evidence type="ECO:0000313" key="3">
    <source>
        <dbReference type="Proteomes" id="UP000199169"/>
    </source>
</evidence>
<evidence type="ECO:0000313" key="2">
    <source>
        <dbReference type="EMBL" id="SBT03133.1"/>
    </source>
</evidence>
<accession>A0A1A8XGS2</accession>
<keyword evidence="2" id="KW-0378">Hydrolase</keyword>
<gene>
    <name evidence="2" type="ORF">ACCAA_10083</name>
</gene>
<organism evidence="2 3">
    <name type="scientific">Candidatus Accumulibacter aalborgensis</name>
    <dbReference type="NCBI Taxonomy" id="1860102"/>
    <lineage>
        <taxon>Bacteria</taxon>
        <taxon>Pseudomonadati</taxon>
        <taxon>Pseudomonadota</taxon>
        <taxon>Betaproteobacteria</taxon>
        <taxon>Candidatus Accumulibacter</taxon>
    </lineage>
</organism>
<dbReference type="InterPro" id="IPR029058">
    <property type="entry name" value="AB_hydrolase_fold"/>
</dbReference>
<dbReference type="EMBL" id="FLQX01000001">
    <property type="protein sequence ID" value="SBT03133.1"/>
    <property type="molecule type" value="Genomic_DNA"/>
</dbReference>
<dbReference type="SUPFAM" id="SSF53474">
    <property type="entry name" value="alpha/beta-Hydrolases"/>
    <property type="match status" value="1"/>
</dbReference>
<feature type="domain" description="AB hydrolase-1" evidence="1">
    <location>
        <begin position="46"/>
        <end position="155"/>
    </location>
</feature>
<evidence type="ECO:0000259" key="1">
    <source>
        <dbReference type="Pfam" id="PF00561"/>
    </source>
</evidence>
<dbReference type="GO" id="GO:0016787">
    <property type="term" value="F:hydrolase activity"/>
    <property type="evidence" value="ECO:0007669"/>
    <property type="project" value="UniProtKB-KW"/>
</dbReference>
<dbReference type="Pfam" id="PF00561">
    <property type="entry name" value="Abhydrolase_1"/>
    <property type="match status" value="1"/>
</dbReference>
<protein>
    <submittedName>
        <fullName evidence="2">Alpha/beta hydrolase fold protein</fullName>
    </submittedName>
</protein>
<sequence>MSVRSELSRWLAGGTPAFAECHVRCASVSGLHRMAYTEWGERDNPNVLVCAHGLTRNGRDFDDLARSLAADYRVVCPDVVGRGRSDWLRDPSCYAFPQYVADMMVLLARLDAESIHWLGTSMGGLIGMWIASQDDSPITRLVLNDVGPLITAASLQRISEYVGRAPRFDTHEDAEKYVRLVSQPFGPLSDAQWRHLTEFCLQRAPDGRLEMRYDPAIGESFRQALSAGDVDLWPIYDCIRCPTLVLRGAESDLLTRETLHEMALRGPRPQTAEIAGVGHAPMFLDAGQIGIVRDFLLVV</sequence>
<dbReference type="PANTHER" id="PTHR43194">
    <property type="entry name" value="HYDROLASE ALPHA/BETA FOLD FAMILY"/>
    <property type="match status" value="1"/>
</dbReference>
<dbReference type="PRINTS" id="PR00111">
    <property type="entry name" value="ABHYDROLASE"/>
</dbReference>
<keyword evidence="3" id="KW-1185">Reference proteome</keyword>
<dbReference type="RefSeq" id="WP_186405270.1">
    <property type="nucleotide sequence ID" value="NZ_FLQX01000001.1"/>
</dbReference>
<name>A0A1A8XGS2_9PROT</name>
<dbReference type="PANTHER" id="PTHR43194:SF2">
    <property type="entry name" value="PEROXISOMAL MEMBRANE PROTEIN LPX1"/>
    <property type="match status" value="1"/>
</dbReference>
<dbReference type="Gene3D" id="3.40.50.1820">
    <property type="entry name" value="alpha/beta hydrolase"/>
    <property type="match status" value="1"/>
</dbReference>
<proteinExistence type="predicted"/>
<dbReference type="Proteomes" id="UP000199169">
    <property type="component" value="Unassembled WGS sequence"/>
</dbReference>
<dbReference type="STRING" id="1860102.ACCAA_10083"/>
<dbReference type="InterPro" id="IPR050228">
    <property type="entry name" value="Carboxylesterase_BioH"/>
</dbReference>